<name>A0A5A7Q778_STRAF</name>
<accession>A0A5A7Q778</accession>
<evidence type="ECO:0000313" key="2">
    <source>
        <dbReference type="EMBL" id="GER41109.1"/>
    </source>
</evidence>
<dbReference type="AlphaFoldDB" id="A0A5A7Q778"/>
<dbReference type="EMBL" id="BKCP01006071">
    <property type="protein sequence ID" value="GER41109.1"/>
    <property type="molecule type" value="Genomic_DNA"/>
</dbReference>
<reference evidence="3" key="1">
    <citation type="journal article" date="2019" name="Curr. Biol.">
        <title>Genome Sequence of Striga asiatica Provides Insight into the Evolution of Plant Parasitism.</title>
        <authorList>
            <person name="Yoshida S."/>
            <person name="Kim S."/>
            <person name="Wafula E.K."/>
            <person name="Tanskanen J."/>
            <person name="Kim Y.M."/>
            <person name="Honaas L."/>
            <person name="Yang Z."/>
            <person name="Spallek T."/>
            <person name="Conn C.E."/>
            <person name="Ichihashi Y."/>
            <person name="Cheong K."/>
            <person name="Cui S."/>
            <person name="Der J.P."/>
            <person name="Gundlach H."/>
            <person name="Jiao Y."/>
            <person name="Hori C."/>
            <person name="Ishida J.K."/>
            <person name="Kasahara H."/>
            <person name="Kiba T."/>
            <person name="Kim M.S."/>
            <person name="Koo N."/>
            <person name="Laohavisit A."/>
            <person name="Lee Y.H."/>
            <person name="Lumba S."/>
            <person name="McCourt P."/>
            <person name="Mortimer J.C."/>
            <person name="Mutuku J.M."/>
            <person name="Nomura T."/>
            <person name="Sasaki-Sekimoto Y."/>
            <person name="Seto Y."/>
            <person name="Wang Y."/>
            <person name="Wakatake T."/>
            <person name="Sakakibara H."/>
            <person name="Demura T."/>
            <person name="Yamaguchi S."/>
            <person name="Yoneyama K."/>
            <person name="Manabe R.I."/>
            <person name="Nelson D.C."/>
            <person name="Schulman A.H."/>
            <person name="Timko M.P."/>
            <person name="dePamphilis C.W."/>
            <person name="Choi D."/>
            <person name="Shirasu K."/>
        </authorList>
    </citation>
    <scope>NUCLEOTIDE SEQUENCE [LARGE SCALE GENOMIC DNA]</scope>
    <source>
        <strain evidence="3">cv. UVA1</strain>
    </source>
</reference>
<feature type="region of interest" description="Disordered" evidence="1">
    <location>
        <begin position="27"/>
        <end position="56"/>
    </location>
</feature>
<evidence type="ECO:0000313" key="3">
    <source>
        <dbReference type="Proteomes" id="UP000325081"/>
    </source>
</evidence>
<proteinExistence type="predicted"/>
<evidence type="ECO:0000256" key="1">
    <source>
        <dbReference type="SAM" id="MobiDB-lite"/>
    </source>
</evidence>
<gene>
    <name evidence="2" type="ORF">STAS_17814</name>
</gene>
<comment type="caution">
    <text evidence="2">The sequence shown here is derived from an EMBL/GenBank/DDBJ whole genome shotgun (WGS) entry which is preliminary data.</text>
</comment>
<protein>
    <submittedName>
        <fullName evidence="2">Orotidine 5'-phosphate decarboxylase</fullName>
    </submittedName>
</protein>
<dbReference type="Proteomes" id="UP000325081">
    <property type="component" value="Unassembled WGS sequence"/>
</dbReference>
<feature type="region of interest" description="Disordered" evidence="1">
    <location>
        <begin position="70"/>
        <end position="100"/>
    </location>
</feature>
<organism evidence="2 3">
    <name type="scientific">Striga asiatica</name>
    <name type="common">Asiatic witchweed</name>
    <name type="synonym">Buchnera asiatica</name>
    <dbReference type="NCBI Taxonomy" id="4170"/>
    <lineage>
        <taxon>Eukaryota</taxon>
        <taxon>Viridiplantae</taxon>
        <taxon>Streptophyta</taxon>
        <taxon>Embryophyta</taxon>
        <taxon>Tracheophyta</taxon>
        <taxon>Spermatophyta</taxon>
        <taxon>Magnoliopsida</taxon>
        <taxon>eudicotyledons</taxon>
        <taxon>Gunneridae</taxon>
        <taxon>Pentapetalae</taxon>
        <taxon>asterids</taxon>
        <taxon>lamiids</taxon>
        <taxon>Lamiales</taxon>
        <taxon>Orobanchaceae</taxon>
        <taxon>Buchnereae</taxon>
        <taxon>Striga</taxon>
    </lineage>
</organism>
<keyword evidence="3" id="KW-1185">Reference proteome</keyword>
<sequence>MVVAYNYDEGVATVWNSVKMVAAIGAGERADRHVRPTAPSRSTDAQLISGHPNGNVAPLAAVRSLPGLIDERRSRQHHRRPPAASPFSARPGQRGAAIMD</sequence>